<dbReference type="InParanoid" id="A0A024GIY5"/>
<accession>A0A024GIY5</accession>
<dbReference type="GO" id="GO:0005634">
    <property type="term" value="C:nucleus"/>
    <property type="evidence" value="ECO:0007669"/>
    <property type="project" value="TreeGrafter"/>
</dbReference>
<evidence type="ECO:0000313" key="2">
    <source>
        <dbReference type="Proteomes" id="UP000053237"/>
    </source>
</evidence>
<dbReference type="PANTHER" id="PTHR15666">
    <property type="entry name" value="COMM DOMAIN CONTAINING PROTEIN 5"/>
    <property type="match status" value="1"/>
</dbReference>
<dbReference type="Proteomes" id="UP000053237">
    <property type="component" value="Unassembled WGS sequence"/>
</dbReference>
<keyword evidence="2" id="KW-1185">Reference proteome</keyword>
<comment type="caution">
    <text evidence="1">The sequence shown here is derived from an EMBL/GenBank/DDBJ whole genome shotgun (WGS) entry which is preliminary data.</text>
</comment>
<dbReference type="STRING" id="65357.A0A024GIY5"/>
<sequence length="211" mass="24501">MELENALQNWLTAIADKNVQDFCEQRFTCLMSTALTTLDSKKQPEKITALHQQFEPKHRSIALELIYILQNVIQIATREHLRLDSTLPQDAPGLLPHQKKFKQLPPSLQQLLLDSMTRNKSRISRIAIQERLVLPTLHALNWRVVKASGTNPPMVIMRVQTSEKHSKYLRFQLREFHQLRYQVAKALEDLNQIEARPIMRLAHAQASRTEN</sequence>
<reference evidence="1 2" key="1">
    <citation type="submission" date="2012-05" db="EMBL/GenBank/DDBJ databases">
        <title>Recombination and specialization in a pathogen metapopulation.</title>
        <authorList>
            <person name="Gardiner A."/>
            <person name="Kemen E."/>
            <person name="Schultz-Larsen T."/>
            <person name="MacLean D."/>
            <person name="Van Oosterhout C."/>
            <person name="Jones J.D.G."/>
        </authorList>
    </citation>
    <scope>NUCLEOTIDE SEQUENCE [LARGE SCALE GENOMIC DNA]</scope>
    <source>
        <strain evidence="1 2">Ac Nc2</strain>
    </source>
</reference>
<proteinExistence type="predicted"/>
<name>A0A024GIY5_9STRA</name>
<dbReference type="AlphaFoldDB" id="A0A024GIY5"/>
<organism evidence="1 2">
    <name type="scientific">Albugo candida</name>
    <dbReference type="NCBI Taxonomy" id="65357"/>
    <lineage>
        <taxon>Eukaryota</taxon>
        <taxon>Sar</taxon>
        <taxon>Stramenopiles</taxon>
        <taxon>Oomycota</taxon>
        <taxon>Peronosporomycetes</taxon>
        <taxon>Albuginales</taxon>
        <taxon>Albuginaceae</taxon>
        <taxon>Albugo</taxon>
    </lineage>
</organism>
<dbReference type="InterPro" id="IPR037357">
    <property type="entry name" value="COMMD5"/>
</dbReference>
<protein>
    <submittedName>
        <fullName evidence="1">Uncharacterized protein</fullName>
    </submittedName>
</protein>
<dbReference type="EMBL" id="CAIX01000136">
    <property type="protein sequence ID" value="CCI46666.1"/>
    <property type="molecule type" value="Genomic_DNA"/>
</dbReference>
<dbReference type="OrthoDB" id="203754at2759"/>
<evidence type="ECO:0000313" key="1">
    <source>
        <dbReference type="EMBL" id="CCI46666.1"/>
    </source>
</evidence>
<dbReference type="PANTHER" id="PTHR15666:SF1">
    <property type="entry name" value="COMM DOMAIN-CONTAINING PROTEIN 5"/>
    <property type="match status" value="1"/>
</dbReference>
<gene>
    <name evidence="1" type="ORF">BN9_076210</name>
</gene>